<proteinExistence type="inferred from homology"/>
<accession>A0A2T3FKD9</accession>
<comment type="similarity">
    <text evidence="2 8">Belongs to the PHP hydrolase family. HisK subfamily.</text>
</comment>
<dbReference type="GO" id="GO:0000105">
    <property type="term" value="P:L-histidine biosynthetic process"/>
    <property type="evidence" value="ECO:0007669"/>
    <property type="project" value="UniProtKB-UniRule"/>
</dbReference>
<dbReference type="PANTHER" id="PTHR21039:SF0">
    <property type="entry name" value="HISTIDINOL-PHOSPHATASE"/>
    <property type="match status" value="1"/>
</dbReference>
<dbReference type="SUPFAM" id="SSF89550">
    <property type="entry name" value="PHP domain-like"/>
    <property type="match status" value="1"/>
</dbReference>
<evidence type="ECO:0000256" key="3">
    <source>
        <dbReference type="ARBA" id="ARBA00013085"/>
    </source>
</evidence>
<dbReference type="InterPro" id="IPR010140">
    <property type="entry name" value="Histidinol_P_phosphatase_HisJ"/>
</dbReference>
<evidence type="ECO:0000259" key="10">
    <source>
        <dbReference type="SMART" id="SM00481"/>
    </source>
</evidence>
<evidence type="ECO:0000256" key="7">
    <source>
        <dbReference type="ARBA" id="ARBA00049158"/>
    </source>
</evidence>
<dbReference type="PANTHER" id="PTHR21039">
    <property type="entry name" value="HISTIDINOL PHOSPHATASE-RELATED"/>
    <property type="match status" value="1"/>
</dbReference>
<keyword evidence="4 8" id="KW-0028">Amino-acid biosynthesis</keyword>
<evidence type="ECO:0000256" key="6">
    <source>
        <dbReference type="ARBA" id="ARBA00023102"/>
    </source>
</evidence>
<dbReference type="GO" id="GO:0005737">
    <property type="term" value="C:cytoplasm"/>
    <property type="evidence" value="ECO:0007669"/>
    <property type="project" value="TreeGrafter"/>
</dbReference>
<dbReference type="AlphaFoldDB" id="A0A2T3FKD9"/>
<keyword evidence="5 8" id="KW-0378">Hydrolase</keyword>
<dbReference type="GO" id="GO:0004401">
    <property type="term" value="F:histidinol-phosphatase activity"/>
    <property type="evidence" value="ECO:0007669"/>
    <property type="project" value="UniProtKB-UniRule"/>
</dbReference>
<dbReference type="Pfam" id="PF02811">
    <property type="entry name" value="PHP"/>
    <property type="match status" value="1"/>
</dbReference>
<evidence type="ECO:0000256" key="1">
    <source>
        <dbReference type="ARBA" id="ARBA00004970"/>
    </source>
</evidence>
<dbReference type="NCBIfam" id="TIGR01856">
    <property type="entry name" value="hisJ_fam"/>
    <property type="match status" value="1"/>
</dbReference>
<evidence type="ECO:0000313" key="11">
    <source>
        <dbReference type="EMBL" id="PST35736.1"/>
    </source>
</evidence>
<evidence type="ECO:0000256" key="4">
    <source>
        <dbReference type="ARBA" id="ARBA00022605"/>
    </source>
</evidence>
<protein>
    <recommendedName>
        <fullName evidence="3 8">Histidinol-phosphatase</fullName>
        <shortName evidence="8">HolPase</shortName>
        <ecNumber evidence="3 8">3.1.3.15</ecNumber>
    </recommendedName>
</protein>
<reference evidence="11 12" key="1">
    <citation type="submission" date="2018-03" db="EMBL/GenBank/DDBJ databases">
        <title>Lachnoclostridium SNUG30386 gen.nov., sp.nov., isolated from human faeces.</title>
        <authorList>
            <person name="Seo B."/>
            <person name="Jeon K."/>
            <person name="Ko G."/>
        </authorList>
    </citation>
    <scope>NUCLEOTIDE SEQUENCE [LARGE SCALE GENOMIC DNA]</scope>
    <source>
        <strain evidence="11 12">SNUG30386</strain>
    </source>
</reference>
<feature type="domain" description="Polymerase/histidinol phosphatase N-terminal" evidence="10">
    <location>
        <begin position="4"/>
        <end position="86"/>
    </location>
</feature>
<evidence type="ECO:0000256" key="9">
    <source>
        <dbReference type="SAM" id="Coils"/>
    </source>
</evidence>
<keyword evidence="6 8" id="KW-0368">Histidine biosynthesis</keyword>
<comment type="pathway">
    <text evidence="1 8">Amino-acid biosynthesis; L-histidine biosynthesis; L-histidine from 5-phospho-alpha-D-ribose 1-diphosphate: step 8/9.</text>
</comment>
<evidence type="ECO:0000313" key="12">
    <source>
        <dbReference type="Proteomes" id="UP000241048"/>
    </source>
</evidence>
<name>A0A2T3FKD9_9CLOT</name>
<comment type="catalytic activity">
    <reaction evidence="7 8">
        <text>L-histidinol phosphate + H2O = L-histidinol + phosphate</text>
        <dbReference type="Rhea" id="RHEA:14465"/>
        <dbReference type="ChEBI" id="CHEBI:15377"/>
        <dbReference type="ChEBI" id="CHEBI:43474"/>
        <dbReference type="ChEBI" id="CHEBI:57699"/>
        <dbReference type="ChEBI" id="CHEBI:57980"/>
        <dbReference type="EC" id="3.1.3.15"/>
    </reaction>
</comment>
<dbReference type="InterPro" id="IPR004013">
    <property type="entry name" value="PHP_dom"/>
</dbReference>
<evidence type="ECO:0000256" key="8">
    <source>
        <dbReference type="RuleBase" id="RU366003"/>
    </source>
</evidence>
<dbReference type="InterPro" id="IPR003141">
    <property type="entry name" value="Pol/His_phosphatase_N"/>
</dbReference>
<sequence>MLHTDFHTHTTFCDGKSTPREMVEAAYRMGMTDLGVSGHADFSMFEPGFGMDDEKLRQYTEELQELQEEYRGKMNLYIGIELDGLGPVQKAEYAIGSTHALIKDGEYVCVDDTEEKLVKAVETLWHGDWYAFAREYFEAEAQIYDRTKCDFIGHFDLLTKFNEGYKHFDETKDAYLEPAITAMHKLAALGIPFEINTGAMSRGYRSAPYPSAALLKELCACGGRILINSDSHSTDTIGYGFKQAQELAVACGFKSVCALKPGGGFREILLV</sequence>
<keyword evidence="12" id="KW-1185">Reference proteome</keyword>
<keyword evidence="9" id="KW-0175">Coiled coil</keyword>
<dbReference type="EC" id="3.1.3.15" evidence="3 8"/>
<gene>
    <name evidence="11" type="ORF">C7U56_14685</name>
</gene>
<comment type="caution">
    <text evidence="11">The sequence shown here is derived from an EMBL/GenBank/DDBJ whole genome shotgun (WGS) entry which is preliminary data.</text>
</comment>
<feature type="coiled-coil region" evidence="9">
    <location>
        <begin position="49"/>
        <end position="76"/>
    </location>
</feature>
<evidence type="ECO:0000256" key="5">
    <source>
        <dbReference type="ARBA" id="ARBA00022801"/>
    </source>
</evidence>
<dbReference type="RefSeq" id="WP_107001844.1">
    <property type="nucleotide sequence ID" value="NZ_JAQDSE010000008.1"/>
</dbReference>
<dbReference type="Gene3D" id="3.20.20.140">
    <property type="entry name" value="Metal-dependent hydrolases"/>
    <property type="match status" value="1"/>
</dbReference>
<dbReference type="GeneID" id="79841140"/>
<dbReference type="InterPro" id="IPR016195">
    <property type="entry name" value="Pol/histidinol_Pase-like"/>
</dbReference>
<evidence type="ECO:0000256" key="2">
    <source>
        <dbReference type="ARBA" id="ARBA00009152"/>
    </source>
</evidence>
<dbReference type="EMBL" id="PYLO01000007">
    <property type="protein sequence ID" value="PST35736.1"/>
    <property type="molecule type" value="Genomic_DNA"/>
</dbReference>
<organism evidence="11 12">
    <name type="scientific">Clostridium fessum</name>
    <dbReference type="NCBI Taxonomy" id="2126740"/>
    <lineage>
        <taxon>Bacteria</taxon>
        <taxon>Bacillati</taxon>
        <taxon>Bacillota</taxon>
        <taxon>Clostridia</taxon>
        <taxon>Eubacteriales</taxon>
        <taxon>Clostridiaceae</taxon>
        <taxon>Clostridium</taxon>
    </lineage>
</organism>
<dbReference type="SMART" id="SM00481">
    <property type="entry name" value="POLIIIAc"/>
    <property type="match status" value="1"/>
</dbReference>
<dbReference type="Proteomes" id="UP000241048">
    <property type="component" value="Unassembled WGS sequence"/>
</dbReference>
<dbReference type="UniPathway" id="UPA00031">
    <property type="reaction ID" value="UER00013"/>
</dbReference>